<protein>
    <recommendedName>
        <fullName evidence="10">Arginine--tRNA ligase</fullName>
        <ecNumber evidence="10">6.1.1.19</ecNumber>
    </recommendedName>
    <alternativeName>
        <fullName evidence="10">Arginyl-tRNA synthetase</fullName>
        <shortName evidence="10">ArgRS</shortName>
    </alternativeName>
</protein>
<dbReference type="SUPFAM" id="SSF47323">
    <property type="entry name" value="Anticodon-binding domain of a subclass of class I aminoacyl-tRNA synthetases"/>
    <property type="match status" value="1"/>
</dbReference>
<dbReference type="Pfam" id="PF03485">
    <property type="entry name" value="Arg_tRNA_synt_N"/>
    <property type="match status" value="1"/>
</dbReference>
<keyword evidence="4 10" id="KW-0436">Ligase</keyword>
<feature type="short sequence motif" description="'HIGH' region" evidence="10">
    <location>
        <begin position="120"/>
        <end position="130"/>
    </location>
</feature>
<dbReference type="PANTHER" id="PTHR11956:SF5">
    <property type="entry name" value="ARGININE--TRNA LIGASE, CYTOPLASMIC"/>
    <property type="match status" value="1"/>
</dbReference>
<dbReference type="InterPro" id="IPR036695">
    <property type="entry name" value="Arg-tRNA-synth_N_sf"/>
</dbReference>
<dbReference type="Pfam" id="PF05746">
    <property type="entry name" value="DALR_1"/>
    <property type="match status" value="1"/>
</dbReference>
<keyword evidence="7 10" id="KW-0648">Protein biosynthesis</keyword>
<evidence type="ECO:0000256" key="7">
    <source>
        <dbReference type="ARBA" id="ARBA00022917"/>
    </source>
</evidence>
<dbReference type="InterPro" id="IPR008909">
    <property type="entry name" value="DALR_anticod-bd"/>
</dbReference>
<comment type="caution">
    <text evidence="14">The sequence shown here is derived from an EMBL/GenBank/DDBJ whole genome shotgun (WGS) entry which is preliminary data.</text>
</comment>
<evidence type="ECO:0000256" key="9">
    <source>
        <dbReference type="ARBA" id="ARBA00049339"/>
    </source>
</evidence>
<evidence type="ECO:0000256" key="8">
    <source>
        <dbReference type="ARBA" id="ARBA00023146"/>
    </source>
</evidence>
<evidence type="ECO:0000313" key="15">
    <source>
        <dbReference type="Proteomes" id="UP000277999"/>
    </source>
</evidence>
<dbReference type="Gene3D" id="3.30.1360.70">
    <property type="entry name" value="Arginyl tRNA synthetase N-terminal domain"/>
    <property type="match status" value="1"/>
</dbReference>
<evidence type="ECO:0000256" key="1">
    <source>
        <dbReference type="ARBA" id="ARBA00004496"/>
    </source>
</evidence>
<dbReference type="FunFam" id="1.10.730.10:FF:000008">
    <property type="entry name" value="Arginine--tRNA ligase"/>
    <property type="match status" value="1"/>
</dbReference>
<evidence type="ECO:0000256" key="3">
    <source>
        <dbReference type="ARBA" id="ARBA00022490"/>
    </source>
</evidence>
<comment type="catalytic activity">
    <reaction evidence="9 10">
        <text>tRNA(Arg) + L-arginine + ATP = L-arginyl-tRNA(Arg) + AMP + diphosphate</text>
        <dbReference type="Rhea" id="RHEA:20301"/>
        <dbReference type="Rhea" id="RHEA-COMP:9658"/>
        <dbReference type="Rhea" id="RHEA-COMP:9673"/>
        <dbReference type="ChEBI" id="CHEBI:30616"/>
        <dbReference type="ChEBI" id="CHEBI:32682"/>
        <dbReference type="ChEBI" id="CHEBI:33019"/>
        <dbReference type="ChEBI" id="CHEBI:78442"/>
        <dbReference type="ChEBI" id="CHEBI:78513"/>
        <dbReference type="ChEBI" id="CHEBI:456215"/>
        <dbReference type="EC" id="6.1.1.19"/>
    </reaction>
</comment>
<dbReference type="RefSeq" id="WP_122058294.1">
    <property type="nucleotide sequence ID" value="NZ_RFAQ01000012.1"/>
</dbReference>
<dbReference type="InterPro" id="IPR001278">
    <property type="entry name" value="Arg-tRNA-ligase"/>
</dbReference>
<dbReference type="SUPFAM" id="SSF52374">
    <property type="entry name" value="Nucleotidylyl transferase"/>
    <property type="match status" value="1"/>
</dbReference>
<keyword evidence="6 10" id="KW-0067">ATP-binding</keyword>
<dbReference type="EMBL" id="RFAQ01000012">
    <property type="protein sequence ID" value="RMD02484.1"/>
    <property type="molecule type" value="Genomic_DNA"/>
</dbReference>
<evidence type="ECO:0000256" key="4">
    <source>
        <dbReference type="ARBA" id="ARBA00022598"/>
    </source>
</evidence>
<dbReference type="Proteomes" id="UP000277999">
    <property type="component" value="Unassembled WGS sequence"/>
</dbReference>
<reference evidence="14 15" key="1">
    <citation type="submission" date="2018-10" db="EMBL/GenBank/DDBJ databases">
        <title>Genome-centric metagenomics revealed C2 chemical producing, CO utilizing Clostridium with novel acetogenic gene cluster.</title>
        <authorList>
            <person name="Kang H."/>
            <person name="Park B."/>
            <person name="Choi I.G."/>
            <person name="Chang I.S."/>
        </authorList>
    </citation>
    <scope>NUCLEOTIDE SEQUENCE [LARGE SCALE GENOMIC DNA]</scope>
    <source>
        <strain evidence="14 15">H21-9</strain>
    </source>
</reference>
<name>A0A3M0SVK1_9CLOT</name>
<feature type="domain" description="DALR anticodon binding" evidence="12">
    <location>
        <begin position="448"/>
        <end position="564"/>
    </location>
</feature>
<evidence type="ECO:0000256" key="11">
    <source>
        <dbReference type="RuleBase" id="RU363038"/>
    </source>
</evidence>
<dbReference type="GO" id="GO:0005737">
    <property type="term" value="C:cytoplasm"/>
    <property type="evidence" value="ECO:0007669"/>
    <property type="project" value="UniProtKB-SubCell"/>
</dbReference>
<dbReference type="InterPro" id="IPR014729">
    <property type="entry name" value="Rossmann-like_a/b/a_fold"/>
</dbReference>
<comment type="subunit">
    <text evidence="10">Monomer.</text>
</comment>
<dbReference type="AlphaFoldDB" id="A0A3M0SVK1"/>
<organism evidence="14 15">
    <name type="scientific">Clostridium autoethanogenum</name>
    <dbReference type="NCBI Taxonomy" id="84023"/>
    <lineage>
        <taxon>Bacteria</taxon>
        <taxon>Bacillati</taxon>
        <taxon>Bacillota</taxon>
        <taxon>Clostridia</taxon>
        <taxon>Eubacteriales</taxon>
        <taxon>Clostridiaceae</taxon>
        <taxon>Clostridium</taxon>
    </lineage>
</organism>
<evidence type="ECO:0000256" key="5">
    <source>
        <dbReference type="ARBA" id="ARBA00022741"/>
    </source>
</evidence>
<dbReference type="GO" id="GO:0005524">
    <property type="term" value="F:ATP binding"/>
    <property type="evidence" value="ECO:0007669"/>
    <property type="project" value="UniProtKB-UniRule"/>
</dbReference>
<proteinExistence type="inferred from homology"/>
<dbReference type="InterPro" id="IPR005148">
    <property type="entry name" value="Arg-tRNA-synth_N"/>
</dbReference>
<dbReference type="EC" id="6.1.1.19" evidence="10"/>
<gene>
    <name evidence="10" type="primary">argS</name>
    <name evidence="14" type="ORF">D9O40_06090</name>
</gene>
<dbReference type="PROSITE" id="PS00178">
    <property type="entry name" value="AA_TRNA_LIGASE_I"/>
    <property type="match status" value="1"/>
</dbReference>
<evidence type="ECO:0000256" key="6">
    <source>
        <dbReference type="ARBA" id="ARBA00022840"/>
    </source>
</evidence>
<dbReference type="PANTHER" id="PTHR11956">
    <property type="entry name" value="ARGINYL-TRNA SYNTHETASE"/>
    <property type="match status" value="1"/>
</dbReference>
<dbReference type="Pfam" id="PF00750">
    <property type="entry name" value="tRNA-synt_1d"/>
    <property type="match status" value="1"/>
</dbReference>
<dbReference type="InterPro" id="IPR009080">
    <property type="entry name" value="tRNAsynth_Ia_anticodon-bd"/>
</dbReference>
<keyword evidence="8 10" id="KW-0030">Aminoacyl-tRNA synthetase</keyword>
<dbReference type="Gene3D" id="3.40.50.620">
    <property type="entry name" value="HUPs"/>
    <property type="match status" value="1"/>
</dbReference>
<evidence type="ECO:0000256" key="10">
    <source>
        <dbReference type="HAMAP-Rule" id="MF_00123"/>
    </source>
</evidence>
<keyword evidence="3 10" id="KW-0963">Cytoplasm</keyword>
<dbReference type="FunFam" id="3.40.50.620:FF:000116">
    <property type="entry name" value="Arginine--tRNA ligase"/>
    <property type="match status" value="1"/>
</dbReference>
<comment type="similarity">
    <text evidence="2 10 11">Belongs to the class-I aminoacyl-tRNA synthetase family.</text>
</comment>
<dbReference type="HAMAP" id="MF_00123">
    <property type="entry name" value="Arg_tRNA_synth"/>
    <property type="match status" value="1"/>
</dbReference>
<dbReference type="SUPFAM" id="SSF55190">
    <property type="entry name" value="Arginyl-tRNA synthetase (ArgRS), N-terminal 'additional' domain"/>
    <property type="match status" value="1"/>
</dbReference>
<dbReference type="SMART" id="SM01016">
    <property type="entry name" value="Arg_tRNA_synt_N"/>
    <property type="match status" value="1"/>
</dbReference>
<feature type="domain" description="Arginyl tRNA synthetase N-terminal" evidence="13">
    <location>
        <begin position="1"/>
        <end position="82"/>
    </location>
</feature>
<dbReference type="CDD" id="cd00671">
    <property type="entry name" value="ArgRS_core"/>
    <property type="match status" value="1"/>
</dbReference>
<dbReference type="NCBIfam" id="TIGR00456">
    <property type="entry name" value="argS"/>
    <property type="match status" value="1"/>
</dbReference>
<evidence type="ECO:0000256" key="2">
    <source>
        <dbReference type="ARBA" id="ARBA00005594"/>
    </source>
</evidence>
<accession>A0A3M0SVK1</accession>
<evidence type="ECO:0000259" key="13">
    <source>
        <dbReference type="SMART" id="SM01016"/>
    </source>
</evidence>
<dbReference type="PRINTS" id="PR01038">
    <property type="entry name" value="TRNASYNTHARG"/>
</dbReference>
<evidence type="ECO:0000259" key="12">
    <source>
        <dbReference type="SMART" id="SM00836"/>
    </source>
</evidence>
<sequence>MDYKEIIAERIKENVDLELDFIKGLIEIPPKPEMGDYAFPCFQLAKTLRKSPNMIAEELKSKLDKEYFEKVENLGPYLNFFVDKAAFTKDTLEEVLKEGENYGKSELGKGKNIVVEFSSPNIAKPFHVGHLFSTSVGNALYKMISSQGYNCTRINHLGDWGTQFGKLISAYKRWCDEDSLHKDPIKELLRIYVKFHEEAEKDPSLNEEGRMYFKKLEDGCEEEVTLWKKFKDLSLREFKKIYDLLNVDFDFYTGESFYSDKMDAVVEEIDKKGLLVESNGARVVMLDDYNIPPCIVKKSDGATIYATRDLAAAIYRKKTYDFDKCIYVVGLDQSLHFKQVFTTLKLMGNDWADSCTHVGFGLVRFADKKLSTRKGDVIFLEDLLNRSIERTLEIINEKNPELENKEEVAKKIGIGAVIFTYLKNNRERDIVFDWNEMLSFEGETGPYVQYSYARGKSILRKAPAGISENVDYSKLSSKEEFELVKILHGFNKAVLSAINKLEPFIVTRYVIDAAKAFNKFYNAHSIINAEDEDVKAARIQLVKASCQVIKNGLNLLGIDVVEKM</sequence>
<evidence type="ECO:0000313" key="14">
    <source>
        <dbReference type="EMBL" id="RMD02484.1"/>
    </source>
</evidence>
<dbReference type="Gene3D" id="1.10.730.10">
    <property type="entry name" value="Isoleucyl-tRNA Synthetase, Domain 1"/>
    <property type="match status" value="1"/>
</dbReference>
<comment type="subcellular location">
    <subcellularLocation>
        <location evidence="1 10">Cytoplasm</location>
    </subcellularLocation>
</comment>
<dbReference type="GO" id="GO:0006420">
    <property type="term" value="P:arginyl-tRNA aminoacylation"/>
    <property type="evidence" value="ECO:0007669"/>
    <property type="project" value="UniProtKB-UniRule"/>
</dbReference>
<dbReference type="InterPro" id="IPR035684">
    <property type="entry name" value="ArgRS_core"/>
</dbReference>
<keyword evidence="5 10" id="KW-0547">Nucleotide-binding</keyword>
<dbReference type="InterPro" id="IPR001412">
    <property type="entry name" value="aa-tRNA-synth_I_CS"/>
</dbReference>
<dbReference type="GO" id="GO:0004814">
    <property type="term" value="F:arginine-tRNA ligase activity"/>
    <property type="evidence" value="ECO:0007669"/>
    <property type="project" value="UniProtKB-UniRule"/>
</dbReference>
<dbReference type="SMART" id="SM00836">
    <property type="entry name" value="DALR_1"/>
    <property type="match status" value="1"/>
</dbReference>
<dbReference type="CDD" id="cd07956">
    <property type="entry name" value="Anticodon_Ia_Arg"/>
    <property type="match status" value="1"/>
</dbReference>